<evidence type="ECO:0000313" key="3">
    <source>
        <dbReference type="Proteomes" id="UP000198571"/>
    </source>
</evidence>
<gene>
    <name evidence="2" type="ORF">SAMN05518684_108123</name>
</gene>
<feature type="transmembrane region" description="Helical" evidence="1">
    <location>
        <begin position="100"/>
        <end position="121"/>
    </location>
</feature>
<sequence length="236" mass="26698">MNALLTLIPIILSVLQGIEHFVGKRLVTGEEKKLSETEGKTLARVARTILGLFLLGAILFSFSLNMQYEFLRNVLVFAFIVGYGIKAVMEWKYLEGTKHVATVTFMCLSVAAVLGSFHLIYERNLTTYGAVMAEVIDQEETVKSINIETLDQSSSIETEDERLIAEILSDPAEMVLFETSPVPLGSYHLTVHTENNQFQFYIGDDSLVKREFGTLIEYEILKDNELYRLIKSELEK</sequence>
<reference evidence="3" key="1">
    <citation type="submission" date="2016-10" db="EMBL/GenBank/DDBJ databases">
        <authorList>
            <person name="Varghese N."/>
            <person name="Submissions S."/>
        </authorList>
    </citation>
    <scope>NUCLEOTIDE SEQUENCE [LARGE SCALE GENOMIC DNA]</scope>
    <source>
        <strain evidence="3">S9</strain>
    </source>
</reference>
<accession>A0A1H9URG8</accession>
<evidence type="ECO:0000256" key="1">
    <source>
        <dbReference type="SAM" id="Phobius"/>
    </source>
</evidence>
<dbReference type="STRING" id="1601833.SAMN05518684_108123"/>
<dbReference type="AlphaFoldDB" id="A0A1H9URG8"/>
<proteinExistence type="predicted"/>
<name>A0A1H9URG8_9BACI</name>
<dbReference type="OrthoDB" id="2626526at2"/>
<evidence type="ECO:0008006" key="4">
    <source>
        <dbReference type="Google" id="ProtNLM"/>
    </source>
</evidence>
<keyword evidence="1" id="KW-1133">Transmembrane helix</keyword>
<keyword evidence="3" id="KW-1185">Reference proteome</keyword>
<dbReference type="Proteomes" id="UP000198571">
    <property type="component" value="Unassembled WGS sequence"/>
</dbReference>
<keyword evidence="1" id="KW-0472">Membrane</keyword>
<keyword evidence="1" id="KW-0812">Transmembrane</keyword>
<protein>
    <recommendedName>
        <fullName evidence="4">DUF4181 domain-containing protein</fullName>
    </recommendedName>
</protein>
<feature type="transmembrane region" description="Helical" evidence="1">
    <location>
        <begin position="74"/>
        <end position="94"/>
    </location>
</feature>
<feature type="transmembrane region" description="Helical" evidence="1">
    <location>
        <begin position="41"/>
        <end position="62"/>
    </location>
</feature>
<dbReference type="EMBL" id="FOGT01000008">
    <property type="protein sequence ID" value="SES11992.1"/>
    <property type="molecule type" value="Genomic_DNA"/>
</dbReference>
<evidence type="ECO:0000313" key="2">
    <source>
        <dbReference type="EMBL" id="SES11992.1"/>
    </source>
</evidence>
<dbReference type="RefSeq" id="WP_093052009.1">
    <property type="nucleotide sequence ID" value="NZ_FOGT01000008.1"/>
</dbReference>
<organism evidence="2 3">
    <name type="scientific">Salipaludibacillus aurantiacus</name>
    <dbReference type="NCBI Taxonomy" id="1601833"/>
    <lineage>
        <taxon>Bacteria</taxon>
        <taxon>Bacillati</taxon>
        <taxon>Bacillota</taxon>
        <taxon>Bacilli</taxon>
        <taxon>Bacillales</taxon>
        <taxon>Bacillaceae</taxon>
    </lineage>
</organism>